<feature type="region of interest" description="Disordered" evidence="1">
    <location>
        <begin position="126"/>
        <end position="173"/>
    </location>
</feature>
<dbReference type="EMBL" id="ML977154">
    <property type="protein sequence ID" value="KAF1987113.1"/>
    <property type="molecule type" value="Genomic_DNA"/>
</dbReference>
<name>A0A6G1H1L3_9PEZI</name>
<reference evidence="2" key="1">
    <citation type="journal article" date="2020" name="Stud. Mycol.">
        <title>101 Dothideomycetes genomes: a test case for predicting lifestyles and emergence of pathogens.</title>
        <authorList>
            <person name="Haridas S."/>
            <person name="Albert R."/>
            <person name="Binder M."/>
            <person name="Bloem J."/>
            <person name="Labutti K."/>
            <person name="Salamov A."/>
            <person name="Andreopoulos B."/>
            <person name="Baker S."/>
            <person name="Barry K."/>
            <person name="Bills G."/>
            <person name="Bluhm B."/>
            <person name="Cannon C."/>
            <person name="Castanera R."/>
            <person name="Culley D."/>
            <person name="Daum C."/>
            <person name="Ezra D."/>
            <person name="Gonzalez J."/>
            <person name="Henrissat B."/>
            <person name="Kuo A."/>
            <person name="Liang C."/>
            <person name="Lipzen A."/>
            <person name="Lutzoni F."/>
            <person name="Magnuson J."/>
            <person name="Mondo S."/>
            <person name="Nolan M."/>
            <person name="Ohm R."/>
            <person name="Pangilinan J."/>
            <person name="Park H.-J."/>
            <person name="Ramirez L."/>
            <person name="Alfaro M."/>
            <person name="Sun H."/>
            <person name="Tritt A."/>
            <person name="Yoshinaga Y."/>
            <person name="Zwiers L.-H."/>
            <person name="Turgeon B."/>
            <person name="Goodwin S."/>
            <person name="Spatafora J."/>
            <person name="Crous P."/>
            <person name="Grigoriev I."/>
        </authorList>
    </citation>
    <scope>NUCLEOTIDE SEQUENCE</scope>
    <source>
        <strain evidence="2">CBS 113979</strain>
    </source>
</reference>
<gene>
    <name evidence="2" type="ORF">K402DRAFT_453960</name>
</gene>
<feature type="region of interest" description="Disordered" evidence="1">
    <location>
        <begin position="1"/>
        <end position="38"/>
    </location>
</feature>
<dbReference type="AlphaFoldDB" id="A0A6G1H1L3"/>
<organism evidence="2 3">
    <name type="scientific">Aulographum hederae CBS 113979</name>
    <dbReference type="NCBI Taxonomy" id="1176131"/>
    <lineage>
        <taxon>Eukaryota</taxon>
        <taxon>Fungi</taxon>
        <taxon>Dikarya</taxon>
        <taxon>Ascomycota</taxon>
        <taxon>Pezizomycotina</taxon>
        <taxon>Dothideomycetes</taxon>
        <taxon>Pleosporomycetidae</taxon>
        <taxon>Aulographales</taxon>
        <taxon>Aulographaceae</taxon>
    </lineage>
</organism>
<evidence type="ECO:0000313" key="3">
    <source>
        <dbReference type="Proteomes" id="UP000800041"/>
    </source>
</evidence>
<sequence length="549" mass="58292">MSSSAEADSVIPSHGATSGPASDSASGTSSSSSSSEVPLITTSLNADDYPPTTTILPGVSENIIYSTRDSSDHDVAAGVYIAPRRCMIPLICPDNGHGGGKGILILGLFKKGIKAIFPKFSITIPPIGPPGISPPDGSGDGSEGGEGEGEQQSDGPSKSDSASRASSSPASSCSASTAVSVSELCSTPSGKSTVECTSVARTMTGYSVTSFATTSTAPSCPYPVPLAPSNIRNSTDLPNNSEFLSYALSELCPLYGLGGLSVTGSGATSQIIPASLCVGVSTSYRSVEPDFISEDHIGSLSRVIANQQQFFESNFVASEKHIGVFSRVIAKQYRFVQSNFISPERHIDFLRRVIFIVISARNVCINIRMLRLVYFRLRLGVEPPNSMPIHNHRPAHDASKLYNVANYIILFLLAPLLRRLQFPQCPRPQRLDSDIEGNIIFDNHDAVGNFGYTAPWGGTVEIPTSLTCCPYGLSVTFLATAGASNWKDNVVAFIAGDSVWHSDRADPGLPSSEVRYWGSSQPEGSLVDVWSLACQQKVKIEGYSTSRKL</sequence>
<feature type="compositionally biased region" description="Low complexity" evidence="1">
    <location>
        <begin position="152"/>
        <end position="173"/>
    </location>
</feature>
<accession>A0A6G1H1L3</accession>
<feature type="compositionally biased region" description="Low complexity" evidence="1">
    <location>
        <begin position="15"/>
        <end position="35"/>
    </location>
</feature>
<dbReference type="Proteomes" id="UP000800041">
    <property type="component" value="Unassembled WGS sequence"/>
</dbReference>
<protein>
    <submittedName>
        <fullName evidence="2">Uncharacterized protein</fullName>
    </submittedName>
</protein>
<evidence type="ECO:0000313" key="2">
    <source>
        <dbReference type="EMBL" id="KAF1987113.1"/>
    </source>
</evidence>
<evidence type="ECO:0000256" key="1">
    <source>
        <dbReference type="SAM" id="MobiDB-lite"/>
    </source>
</evidence>
<proteinExistence type="predicted"/>
<keyword evidence="3" id="KW-1185">Reference proteome</keyword>